<proteinExistence type="predicted"/>
<dbReference type="AlphaFoldDB" id="A0A381FBI9"/>
<dbReference type="Proteomes" id="UP000254282">
    <property type="component" value="Unassembled WGS sequence"/>
</dbReference>
<dbReference type="EMBL" id="UFVR01000004">
    <property type="protein sequence ID" value="SUX43951.1"/>
    <property type="molecule type" value="Genomic_DNA"/>
</dbReference>
<evidence type="ECO:0000313" key="1">
    <source>
        <dbReference type="EMBL" id="SUX43951.1"/>
    </source>
</evidence>
<sequence>MIDAPNLESVKHHKNTTNDAMGFILLAPKFHKKGFDDIIQRLEYLNQRSGENLHFYCAGYGAYWNEEIAPDMENLNISLLHNSNRIPWAFSQNFFAKFVTELENETTWTYSGGTEIIVLDKKLEFRNCIVFKIDEMISDKIIDSPNEIIEALIQQSKKGNNNTLVSLKGIGKVALDETVKAFLGFLPKPIENIWNIWKKGKYYTLVDLK</sequence>
<protein>
    <submittedName>
        <fullName evidence="1">Uncharacterized protein</fullName>
    </submittedName>
</protein>
<evidence type="ECO:0000313" key="2">
    <source>
        <dbReference type="Proteomes" id="UP000254282"/>
    </source>
</evidence>
<name>A0A381FBI9_9FLAO</name>
<gene>
    <name evidence="1" type="ORF">NCTC13532_00560</name>
</gene>
<dbReference type="RefSeq" id="WP_115619129.1">
    <property type="nucleotide sequence ID" value="NZ_UFVR01000004.1"/>
</dbReference>
<reference evidence="1 2" key="1">
    <citation type="submission" date="2018-06" db="EMBL/GenBank/DDBJ databases">
        <authorList>
            <consortium name="Pathogen Informatics"/>
            <person name="Doyle S."/>
        </authorList>
    </citation>
    <scope>NUCLEOTIDE SEQUENCE [LARGE SCALE GENOMIC DNA]</scope>
    <source>
        <strain evidence="1 2">NCTC13532</strain>
    </source>
</reference>
<accession>A0A381FBI9</accession>
<organism evidence="1 2">
    <name type="scientific">Chryseobacterium indoltheticum</name>
    <dbReference type="NCBI Taxonomy" id="254"/>
    <lineage>
        <taxon>Bacteria</taxon>
        <taxon>Pseudomonadati</taxon>
        <taxon>Bacteroidota</taxon>
        <taxon>Flavobacteriia</taxon>
        <taxon>Flavobacteriales</taxon>
        <taxon>Weeksellaceae</taxon>
        <taxon>Chryseobacterium group</taxon>
        <taxon>Chryseobacterium</taxon>
    </lineage>
</organism>